<dbReference type="Proteomes" id="UP001231649">
    <property type="component" value="Chromosome 14"/>
</dbReference>
<keyword evidence="2" id="KW-1185">Reference proteome</keyword>
<reference evidence="1" key="1">
    <citation type="submission" date="2023-03" db="EMBL/GenBank/DDBJ databases">
        <title>Chromosome-level genomes of two armyworms, Mythimna separata and Mythimna loreyi, provide insights into the biosynthesis and reception of sex pheromones.</title>
        <authorList>
            <person name="Zhao H."/>
        </authorList>
    </citation>
    <scope>NUCLEOTIDE SEQUENCE</scope>
    <source>
        <strain evidence="1">BeijingLab</strain>
    </source>
</reference>
<proteinExistence type="predicted"/>
<gene>
    <name evidence="1" type="ORF">PYW08_003049</name>
</gene>
<protein>
    <submittedName>
        <fullName evidence="1">Uncharacterized protein</fullName>
    </submittedName>
</protein>
<evidence type="ECO:0000313" key="2">
    <source>
        <dbReference type="Proteomes" id="UP001231649"/>
    </source>
</evidence>
<accession>A0ACC2QSN2</accession>
<name>A0ACC2QSN2_9NEOP</name>
<dbReference type="EMBL" id="CM056790">
    <property type="protein sequence ID" value="KAJ8723137.1"/>
    <property type="molecule type" value="Genomic_DNA"/>
</dbReference>
<comment type="caution">
    <text evidence="1">The sequence shown here is derived from an EMBL/GenBank/DDBJ whole genome shotgun (WGS) entry which is preliminary data.</text>
</comment>
<sequence>MNFLDNITFRRNRSKSETKTNDTEENSSLTNSPIDGTTTSLPDISDDEDEQITKLKQQLEQLTLELNSAHNEIESLTLENMKLNHLNQELQKQNALYKKVACSPAKLKLQTPNK</sequence>
<organism evidence="1 2">
    <name type="scientific">Mythimna loreyi</name>
    <dbReference type="NCBI Taxonomy" id="667449"/>
    <lineage>
        <taxon>Eukaryota</taxon>
        <taxon>Metazoa</taxon>
        <taxon>Ecdysozoa</taxon>
        <taxon>Arthropoda</taxon>
        <taxon>Hexapoda</taxon>
        <taxon>Insecta</taxon>
        <taxon>Pterygota</taxon>
        <taxon>Neoptera</taxon>
        <taxon>Endopterygota</taxon>
        <taxon>Lepidoptera</taxon>
        <taxon>Glossata</taxon>
        <taxon>Ditrysia</taxon>
        <taxon>Noctuoidea</taxon>
        <taxon>Noctuidae</taxon>
        <taxon>Noctuinae</taxon>
        <taxon>Hadenini</taxon>
        <taxon>Mythimna</taxon>
    </lineage>
</organism>
<evidence type="ECO:0000313" key="1">
    <source>
        <dbReference type="EMBL" id="KAJ8723137.1"/>
    </source>
</evidence>